<dbReference type="EMBL" id="BPWL01000005">
    <property type="protein sequence ID" value="GJJ10336.1"/>
    <property type="molecule type" value="Genomic_DNA"/>
</dbReference>
<dbReference type="AlphaFoldDB" id="A0AAV5A6S8"/>
<evidence type="ECO:0000313" key="1">
    <source>
        <dbReference type="EMBL" id="GJJ10336.1"/>
    </source>
</evidence>
<accession>A0AAV5A6S8</accession>
<gene>
    <name evidence="1" type="ORF">Clacol_004562</name>
</gene>
<evidence type="ECO:0000313" key="2">
    <source>
        <dbReference type="Proteomes" id="UP001050691"/>
    </source>
</evidence>
<comment type="caution">
    <text evidence="1">The sequence shown here is derived from an EMBL/GenBank/DDBJ whole genome shotgun (WGS) entry which is preliminary data.</text>
</comment>
<keyword evidence="2" id="KW-1185">Reference proteome</keyword>
<protein>
    <submittedName>
        <fullName evidence="1">Uncharacterized protein</fullName>
    </submittedName>
</protein>
<dbReference type="Proteomes" id="UP001050691">
    <property type="component" value="Unassembled WGS sequence"/>
</dbReference>
<sequence length="205" mass="22957">MQLPRVITGHRIILKSSHSLTSDSFYVKLSYSLSLPTTLIDPILLYLIDELKPTCDVVLEHNWLTHYNLSIDWVLGQITFKTPIQEGSNGETVDASCSTAFSTHQILTSIEEIATPFIRPSISLVSAEAFTRAAHIEGSQVYQLAVSDLIAQGRATSDLKPKNDLDLVPQEYYEFTNVFNNSQADALAPHHSYDLKIELEEELLH</sequence>
<reference evidence="1" key="1">
    <citation type="submission" date="2021-10" db="EMBL/GenBank/DDBJ databases">
        <title>De novo Genome Assembly of Clathrus columnatus (Basidiomycota, Fungi) Using Illumina and Nanopore Sequence Data.</title>
        <authorList>
            <person name="Ogiso-Tanaka E."/>
            <person name="Itagaki H."/>
            <person name="Hosoya T."/>
            <person name="Hosaka K."/>
        </authorList>
    </citation>
    <scope>NUCLEOTIDE SEQUENCE</scope>
    <source>
        <strain evidence="1">MO-923</strain>
    </source>
</reference>
<name>A0AAV5A6S8_9AGAM</name>
<proteinExistence type="predicted"/>
<organism evidence="1 2">
    <name type="scientific">Clathrus columnatus</name>
    <dbReference type="NCBI Taxonomy" id="1419009"/>
    <lineage>
        <taxon>Eukaryota</taxon>
        <taxon>Fungi</taxon>
        <taxon>Dikarya</taxon>
        <taxon>Basidiomycota</taxon>
        <taxon>Agaricomycotina</taxon>
        <taxon>Agaricomycetes</taxon>
        <taxon>Phallomycetidae</taxon>
        <taxon>Phallales</taxon>
        <taxon>Clathraceae</taxon>
        <taxon>Clathrus</taxon>
    </lineage>
</organism>